<proteinExistence type="predicted"/>
<dbReference type="EMBL" id="CP034209">
    <property type="protein sequence ID" value="QBZ63768.1"/>
    <property type="molecule type" value="Genomic_DNA"/>
</dbReference>
<dbReference type="AlphaFoldDB" id="A0A4V1C7L1"/>
<protein>
    <submittedName>
        <fullName evidence="1">Uncharacterized protein</fullName>
    </submittedName>
</protein>
<evidence type="ECO:0000313" key="1">
    <source>
        <dbReference type="EMBL" id="QBZ63768.1"/>
    </source>
</evidence>
<reference evidence="1 2" key="1">
    <citation type="journal article" date="2019" name="Mol. Biol. Evol.">
        <title>Blast fungal genomes show frequent chromosomal changes, gene gains and losses, and effector gene turnover.</title>
        <authorList>
            <person name="Gomez Luciano L.B."/>
            <person name="Jason Tsai I."/>
            <person name="Chuma I."/>
            <person name="Tosa Y."/>
            <person name="Chen Y.H."/>
            <person name="Li J.Y."/>
            <person name="Li M.Y."/>
            <person name="Jade Lu M.Y."/>
            <person name="Nakayashiki H."/>
            <person name="Li W.H."/>
        </authorList>
    </citation>
    <scope>NUCLEOTIDE SEQUENCE [LARGE SCALE GENOMIC DNA]</scope>
    <source>
        <strain evidence="1">MZ5-1-6</strain>
    </source>
</reference>
<organism evidence="1 2">
    <name type="scientific">Pyricularia oryzae</name>
    <name type="common">Rice blast fungus</name>
    <name type="synonym">Magnaporthe oryzae</name>
    <dbReference type="NCBI Taxonomy" id="318829"/>
    <lineage>
        <taxon>Eukaryota</taxon>
        <taxon>Fungi</taxon>
        <taxon>Dikarya</taxon>
        <taxon>Ascomycota</taxon>
        <taxon>Pezizomycotina</taxon>
        <taxon>Sordariomycetes</taxon>
        <taxon>Sordariomycetidae</taxon>
        <taxon>Magnaporthales</taxon>
        <taxon>Pyriculariaceae</taxon>
        <taxon>Pyricularia</taxon>
    </lineage>
</organism>
<sequence length="362" mass="40374">MQHLREYGLYDNHWLSVPFKARYCLDTEPLIAALGPPVRYFHRIPRTPWVEVDPITNVLTPPKTHCESTRSGLFPTNLALVCFGSTILQKGEGPNDWCDVKSKSAYVDASRLPNSLDIKGWHGKMTVAGPSHHVFDPIKDNNWCAHQILLRGQLHSSVTLLMACYDPGHREGEAARADEMTHKKGTEACSADKNIMTTGEDHHIVKYDKAARRLLSQGHLLLSRFQINNHDRGLVKRPTDWKVSIPPVGALRRCGLIDRSQTQLEHADDANAEILTQCMLANQKPRPKKAENTTDYARHPEVERDGEFAVFCFAASGAAELAFESAPRGRDFCRGSKVRRLDASLTGSLAVGAVDLPMVLNR</sequence>
<dbReference type="Proteomes" id="UP000294847">
    <property type="component" value="Chromosome 6"/>
</dbReference>
<evidence type="ECO:0000313" key="2">
    <source>
        <dbReference type="Proteomes" id="UP000294847"/>
    </source>
</evidence>
<gene>
    <name evidence="1" type="ORF">PoMZ_05458</name>
</gene>
<accession>A0A4V1C7L1</accession>
<name>A0A4V1C7L1_PYROR</name>